<evidence type="ECO:0000256" key="2">
    <source>
        <dbReference type="ARBA" id="ARBA00022679"/>
    </source>
</evidence>
<keyword evidence="2" id="KW-0808">Transferase</keyword>
<keyword evidence="1" id="KW-0723">Serine/threonine-protein kinase</keyword>
<dbReference type="InterPro" id="IPR000719">
    <property type="entry name" value="Prot_kinase_dom"/>
</dbReference>
<evidence type="ECO:0000259" key="6">
    <source>
        <dbReference type="PROSITE" id="PS50011"/>
    </source>
</evidence>
<dbReference type="InterPro" id="IPR011009">
    <property type="entry name" value="Kinase-like_dom_sf"/>
</dbReference>
<dbReference type="STRING" id="205130.ENSMAMP00000024694"/>
<evidence type="ECO:0000256" key="4">
    <source>
        <dbReference type="ARBA" id="ARBA00022777"/>
    </source>
</evidence>
<dbReference type="PROSITE" id="PS00108">
    <property type="entry name" value="PROTEIN_KINASE_ST"/>
    <property type="match status" value="1"/>
</dbReference>
<reference evidence="7" key="2">
    <citation type="submission" date="2025-09" db="UniProtKB">
        <authorList>
            <consortium name="Ensembl"/>
        </authorList>
    </citation>
    <scope>IDENTIFICATION</scope>
</reference>
<dbReference type="PANTHER" id="PTHR24351">
    <property type="entry name" value="RIBOSOMAL PROTEIN S6 KINASE"/>
    <property type="match status" value="1"/>
</dbReference>
<dbReference type="Proteomes" id="UP000261640">
    <property type="component" value="Unplaced"/>
</dbReference>
<evidence type="ECO:0000256" key="1">
    <source>
        <dbReference type="ARBA" id="ARBA00022527"/>
    </source>
</evidence>
<dbReference type="Ensembl" id="ENSMAMT00000025330.2">
    <property type="protein sequence ID" value="ENSMAMP00000024694.1"/>
    <property type="gene ID" value="ENSMAMG00000016608.2"/>
</dbReference>
<dbReference type="SUPFAM" id="SSF56112">
    <property type="entry name" value="Protein kinase-like (PK-like)"/>
    <property type="match status" value="1"/>
</dbReference>
<dbReference type="GO" id="GO:0004674">
    <property type="term" value="F:protein serine/threonine kinase activity"/>
    <property type="evidence" value="ECO:0007669"/>
    <property type="project" value="UniProtKB-KW"/>
</dbReference>
<evidence type="ECO:0000313" key="7">
    <source>
        <dbReference type="Ensembl" id="ENSMAMP00000024694.1"/>
    </source>
</evidence>
<dbReference type="InterPro" id="IPR008271">
    <property type="entry name" value="Ser/Thr_kinase_AS"/>
</dbReference>
<dbReference type="GO" id="GO:0005524">
    <property type="term" value="F:ATP binding"/>
    <property type="evidence" value="ECO:0007669"/>
    <property type="project" value="UniProtKB-KW"/>
</dbReference>
<dbReference type="PROSITE" id="PS50011">
    <property type="entry name" value="PROTEIN_KINASE_DOM"/>
    <property type="match status" value="1"/>
</dbReference>
<dbReference type="GeneTree" id="ENSGT00980000203252"/>
<name>A0A3Q3MWM6_9TELE</name>
<sequence>IALRYLHSLNIVYRDLKPENILLDSQGHIILTDFGLCKESHVNLLQ</sequence>
<dbReference type="Pfam" id="PF00069">
    <property type="entry name" value="Pkinase"/>
    <property type="match status" value="1"/>
</dbReference>
<keyword evidence="8" id="KW-1185">Reference proteome</keyword>
<organism evidence="7 8">
    <name type="scientific">Mastacembelus armatus</name>
    <name type="common">zig-zag eel</name>
    <dbReference type="NCBI Taxonomy" id="205130"/>
    <lineage>
        <taxon>Eukaryota</taxon>
        <taxon>Metazoa</taxon>
        <taxon>Chordata</taxon>
        <taxon>Craniata</taxon>
        <taxon>Vertebrata</taxon>
        <taxon>Euteleostomi</taxon>
        <taxon>Actinopterygii</taxon>
        <taxon>Neopterygii</taxon>
        <taxon>Teleostei</taxon>
        <taxon>Neoteleostei</taxon>
        <taxon>Acanthomorphata</taxon>
        <taxon>Anabantaria</taxon>
        <taxon>Synbranchiformes</taxon>
        <taxon>Mastacembelidae</taxon>
        <taxon>Mastacembelus</taxon>
    </lineage>
</organism>
<keyword evidence="4" id="KW-0418">Kinase</keyword>
<accession>A0A3Q3MWM6</accession>
<dbReference type="InParanoid" id="A0A3Q3MWM6"/>
<protein>
    <recommendedName>
        <fullName evidence="6">Protein kinase domain-containing protein</fullName>
    </recommendedName>
</protein>
<keyword evidence="5" id="KW-0067">ATP-binding</keyword>
<reference evidence="7" key="1">
    <citation type="submission" date="2025-08" db="UniProtKB">
        <authorList>
            <consortium name="Ensembl"/>
        </authorList>
    </citation>
    <scope>IDENTIFICATION</scope>
</reference>
<feature type="domain" description="Protein kinase" evidence="6">
    <location>
        <begin position="1"/>
        <end position="46"/>
    </location>
</feature>
<keyword evidence="3" id="KW-0547">Nucleotide-binding</keyword>
<dbReference type="Gene3D" id="1.10.510.10">
    <property type="entry name" value="Transferase(Phosphotransferase) domain 1"/>
    <property type="match status" value="1"/>
</dbReference>
<evidence type="ECO:0000256" key="5">
    <source>
        <dbReference type="ARBA" id="ARBA00022840"/>
    </source>
</evidence>
<proteinExistence type="predicted"/>
<dbReference type="AlphaFoldDB" id="A0A3Q3MWM6"/>
<evidence type="ECO:0000313" key="8">
    <source>
        <dbReference type="Proteomes" id="UP000261640"/>
    </source>
</evidence>
<evidence type="ECO:0000256" key="3">
    <source>
        <dbReference type="ARBA" id="ARBA00022741"/>
    </source>
</evidence>